<dbReference type="GeneID" id="129604841"/>
<proteinExistence type="predicted"/>
<feature type="transmembrane region" description="Helical" evidence="1">
    <location>
        <begin position="172"/>
        <end position="196"/>
    </location>
</feature>
<keyword evidence="1" id="KW-1133">Transmembrane helix</keyword>
<dbReference type="Proteomes" id="UP000515150">
    <property type="component" value="Chromosome 11"/>
</dbReference>
<evidence type="ECO:0000256" key="1">
    <source>
        <dbReference type="SAM" id="Phobius"/>
    </source>
</evidence>
<organism evidence="2 3">
    <name type="scientific">Betta splendens</name>
    <name type="common">Siamese fighting fish</name>
    <dbReference type="NCBI Taxonomy" id="158456"/>
    <lineage>
        <taxon>Eukaryota</taxon>
        <taxon>Metazoa</taxon>
        <taxon>Chordata</taxon>
        <taxon>Craniata</taxon>
        <taxon>Vertebrata</taxon>
        <taxon>Euteleostomi</taxon>
        <taxon>Actinopterygii</taxon>
        <taxon>Neopterygii</taxon>
        <taxon>Teleostei</taxon>
        <taxon>Neoteleostei</taxon>
        <taxon>Acanthomorphata</taxon>
        <taxon>Anabantaria</taxon>
        <taxon>Anabantiformes</taxon>
        <taxon>Anabantoidei</taxon>
        <taxon>Osphronemidae</taxon>
        <taxon>Betta</taxon>
    </lineage>
</organism>
<sequence>MSRTHESRNIQIAHLLFTTERRGRSQQSWFLTVWDEIAVTQAAVWCLVSKEVRQKKKCWTFEPTLPRVARLVRVRWCSSGLFQLLLFCSSCFCRLSCCQASGSCPDRTESLWTNGDQIHEEVDREEGLSVPDGAVQVADDLDLSVKPEVKHDIPRAEQQTGPGGCGLVSADVIGIVVAVALAVLFIFIIIIGFITFRTKVDNKQLHSSREFLVLMRDQQPLEAGGDKGDDELDSGFSTR</sequence>
<evidence type="ECO:0000313" key="3">
    <source>
        <dbReference type="RefSeq" id="XP_055368906.1"/>
    </source>
</evidence>
<reference evidence="3" key="1">
    <citation type="submission" date="2025-08" db="UniProtKB">
        <authorList>
            <consortium name="RefSeq"/>
        </authorList>
    </citation>
    <scope>IDENTIFICATION</scope>
</reference>
<gene>
    <name evidence="3" type="primary">LOC129604841</name>
</gene>
<keyword evidence="2" id="KW-1185">Reference proteome</keyword>
<accession>A0A9W2Y461</accession>
<keyword evidence="1" id="KW-0472">Membrane</keyword>
<dbReference type="RefSeq" id="XP_055368906.1">
    <property type="nucleotide sequence ID" value="XM_055512931.1"/>
</dbReference>
<protein>
    <submittedName>
        <fullName evidence="3">Uncharacterized protein LOC129604841 isoform X1</fullName>
    </submittedName>
</protein>
<dbReference type="KEGG" id="bspl:129604841"/>
<dbReference type="AlphaFoldDB" id="A0A9W2Y461"/>
<evidence type="ECO:0000313" key="2">
    <source>
        <dbReference type="Proteomes" id="UP000515150"/>
    </source>
</evidence>
<keyword evidence="1" id="KW-0812">Transmembrane</keyword>
<name>A0A9W2Y461_BETSP</name>